<evidence type="ECO:0000259" key="1">
    <source>
        <dbReference type="Pfam" id="PF04471"/>
    </source>
</evidence>
<gene>
    <name evidence="2" type="ORF">CCS01_09640</name>
</gene>
<feature type="domain" description="Restriction endonuclease type IV Mrr" evidence="1">
    <location>
        <begin position="3"/>
        <end position="71"/>
    </location>
</feature>
<keyword evidence="3" id="KW-1185">Reference proteome</keyword>
<evidence type="ECO:0000313" key="2">
    <source>
        <dbReference type="EMBL" id="PPQ34767.1"/>
    </source>
</evidence>
<dbReference type="GO" id="GO:0009307">
    <property type="term" value="P:DNA restriction-modification system"/>
    <property type="evidence" value="ECO:0007669"/>
    <property type="project" value="InterPro"/>
</dbReference>
<comment type="caution">
    <text evidence="2">The sequence shown here is derived from an EMBL/GenBank/DDBJ whole genome shotgun (WGS) entry which is preliminary data.</text>
</comment>
<evidence type="ECO:0000313" key="3">
    <source>
        <dbReference type="Proteomes" id="UP000239724"/>
    </source>
</evidence>
<accession>A0A2S6NJ91</accession>
<dbReference type="Pfam" id="PF04471">
    <property type="entry name" value="Mrr_cat"/>
    <property type="match status" value="1"/>
</dbReference>
<dbReference type="Gene3D" id="3.40.1350.10">
    <property type="match status" value="1"/>
</dbReference>
<proteinExistence type="predicted"/>
<dbReference type="GO" id="GO:0015666">
    <property type="term" value="F:restriction endodeoxyribonuclease activity"/>
    <property type="evidence" value="ECO:0007669"/>
    <property type="project" value="TreeGrafter"/>
</dbReference>
<dbReference type="InterPro" id="IPR011856">
    <property type="entry name" value="tRNA_endonuc-like_dom_sf"/>
</dbReference>
<dbReference type="Proteomes" id="UP000239724">
    <property type="component" value="Unassembled WGS sequence"/>
</dbReference>
<dbReference type="EMBL" id="NHRY01000089">
    <property type="protein sequence ID" value="PPQ34767.1"/>
    <property type="molecule type" value="Genomic_DNA"/>
</dbReference>
<dbReference type="GO" id="GO:0003677">
    <property type="term" value="F:DNA binding"/>
    <property type="evidence" value="ECO:0007669"/>
    <property type="project" value="InterPro"/>
</dbReference>
<reference evidence="2 3" key="1">
    <citation type="journal article" date="2018" name="Arch. Microbiol.">
        <title>New insights into the metabolic potential of the phototrophic purple bacterium Rhodopila globiformis DSM 161(T) from its draft genome sequence and evidence for a vanadium-dependent nitrogenase.</title>
        <authorList>
            <person name="Imhoff J.F."/>
            <person name="Rahn T."/>
            <person name="Kunzel S."/>
            <person name="Neulinger S.C."/>
        </authorList>
    </citation>
    <scope>NUCLEOTIDE SEQUENCE [LARGE SCALE GENOMIC DNA]</scope>
    <source>
        <strain evidence="2 3">DSM 161</strain>
    </source>
</reference>
<organism evidence="2 3">
    <name type="scientific">Rhodopila globiformis</name>
    <name type="common">Rhodopseudomonas globiformis</name>
    <dbReference type="NCBI Taxonomy" id="1071"/>
    <lineage>
        <taxon>Bacteria</taxon>
        <taxon>Pseudomonadati</taxon>
        <taxon>Pseudomonadota</taxon>
        <taxon>Alphaproteobacteria</taxon>
        <taxon>Acetobacterales</taxon>
        <taxon>Acetobacteraceae</taxon>
        <taxon>Rhodopila</taxon>
    </lineage>
</organism>
<dbReference type="PANTHER" id="PTHR30015:SF7">
    <property type="entry name" value="TYPE IV METHYL-DIRECTED RESTRICTION ENZYME ECOKMRR"/>
    <property type="match status" value="1"/>
</dbReference>
<dbReference type="SUPFAM" id="SSF52980">
    <property type="entry name" value="Restriction endonuclease-like"/>
    <property type="match status" value="1"/>
</dbReference>
<protein>
    <recommendedName>
        <fullName evidence="1">Restriction endonuclease type IV Mrr domain-containing protein</fullName>
    </recommendedName>
</protein>
<dbReference type="InterPro" id="IPR007560">
    <property type="entry name" value="Restrct_endonuc_IV_Mrr"/>
</dbReference>
<name>A0A2S6NJ91_RHOGL</name>
<dbReference type="InterPro" id="IPR011335">
    <property type="entry name" value="Restrct_endonuc-II-like"/>
</dbReference>
<sequence length="100" mass="11475">MTDRVAFQCKRYSSPVSPSYIRDFRGAMQGRADRGIFLTTSTFSVEARREAGRERASRVELVDIDALIELLKELQIGVITQTIYVVDQTFFVEYRDTSKT</sequence>
<dbReference type="AlphaFoldDB" id="A0A2S6NJ91"/>
<dbReference type="InterPro" id="IPR052906">
    <property type="entry name" value="Type_IV_Methyl-Rstrct_Enzyme"/>
</dbReference>
<dbReference type="PANTHER" id="PTHR30015">
    <property type="entry name" value="MRR RESTRICTION SYSTEM PROTEIN"/>
    <property type="match status" value="1"/>
</dbReference>